<dbReference type="EC" id="6.2.1.3" evidence="3"/>
<reference evidence="3 4" key="1">
    <citation type="submission" date="2017-03" db="EMBL/GenBank/DDBJ databases">
        <authorList>
            <person name="Afonso C.L."/>
            <person name="Miller P.J."/>
            <person name="Scott M.A."/>
            <person name="Spackman E."/>
            <person name="Goraichik I."/>
            <person name="Dimitrov K.M."/>
            <person name="Suarez D.L."/>
            <person name="Swayne D.E."/>
        </authorList>
    </citation>
    <scope>NUCLEOTIDE SEQUENCE [LARGE SCALE GENOMIC DNA]</scope>
    <source>
        <strain evidence="3 4">CECT 7691</strain>
    </source>
</reference>
<dbReference type="PANTHER" id="PTHR43767:SF7">
    <property type="entry name" value="MEDIUM_LONG-CHAIN-FATTY-ACID--COA LIGASE FADD8"/>
    <property type="match status" value="1"/>
</dbReference>
<gene>
    <name evidence="3" type="primary">lcfB_15</name>
    <name evidence="3" type="ORF">OCH7691_03881</name>
</gene>
<keyword evidence="4" id="KW-1185">Reference proteome</keyword>
<dbReference type="EMBL" id="FWFR01000004">
    <property type="protein sequence ID" value="SLN75524.1"/>
    <property type="molecule type" value="Genomic_DNA"/>
</dbReference>
<dbReference type="InParanoid" id="A0A1Y5U2E1"/>
<evidence type="ECO:0000313" key="4">
    <source>
        <dbReference type="Proteomes" id="UP000193200"/>
    </source>
</evidence>
<dbReference type="Gene3D" id="3.30.300.30">
    <property type="match status" value="1"/>
</dbReference>
<accession>A0A1Y5U2E1</accession>
<evidence type="ECO:0000259" key="1">
    <source>
        <dbReference type="Pfam" id="PF00501"/>
    </source>
</evidence>
<dbReference type="GO" id="GO:0004467">
    <property type="term" value="F:long-chain fatty acid-CoA ligase activity"/>
    <property type="evidence" value="ECO:0007669"/>
    <property type="project" value="UniProtKB-EC"/>
</dbReference>
<dbReference type="PANTHER" id="PTHR43767">
    <property type="entry name" value="LONG-CHAIN-FATTY-ACID--COA LIGASE"/>
    <property type="match status" value="1"/>
</dbReference>
<dbReference type="InterPro" id="IPR045851">
    <property type="entry name" value="AMP-bd_C_sf"/>
</dbReference>
<dbReference type="Pfam" id="PF13193">
    <property type="entry name" value="AMP-binding_C"/>
    <property type="match status" value="1"/>
</dbReference>
<dbReference type="Gene3D" id="3.40.50.12780">
    <property type="entry name" value="N-terminal domain of ligase-like"/>
    <property type="match status" value="1"/>
</dbReference>
<feature type="domain" description="AMP-binding enzyme C-terminal" evidence="2">
    <location>
        <begin position="423"/>
        <end position="498"/>
    </location>
</feature>
<dbReference type="PROSITE" id="PS00455">
    <property type="entry name" value="AMP_BINDING"/>
    <property type="match status" value="1"/>
</dbReference>
<dbReference type="OrthoDB" id="9803968at2"/>
<organism evidence="3 4">
    <name type="scientific">Oceanibacterium hippocampi</name>
    <dbReference type="NCBI Taxonomy" id="745714"/>
    <lineage>
        <taxon>Bacteria</taxon>
        <taxon>Pseudomonadati</taxon>
        <taxon>Pseudomonadota</taxon>
        <taxon>Alphaproteobacteria</taxon>
        <taxon>Sneathiellales</taxon>
        <taxon>Sneathiellaceae</taxon>
        <taxon>Oceanibacterium</taxon>
    </lineage>
</organism>
<dbReference type="AlphaFoldDB" id="A0A1Y5U2E1"/>
<evidence type="ECO:0000313" key="3">
    <source>
        <dbReference type="EMBL" id="SLN75524.1"/>
    </source>
</evidence>
<dbReference type="Proteomes" id="UP000193200">
    <property type="component" value="Unassembled WGS sequence"/>
</dbReference>
<evidence type="ECO:0000259" key="2">
    <source>
        <dbReference type="Pfam" id="PF13193"/>
    </source>
</evidence>
<dbReference type="SUPFAM" id="SSF56801">
    <property type="entry name" value="Acetyl-CoA synthetase-like"/>
    <property type="match status" value="1"/>
</dbReference>
<proteinExistence type="predicted"/>
<keyword evidence="3" id="KW-0436">Ligase</keyword>
<dbReference type="InterPro" id="IPR020845">
    <property type="entry name" value="AMP-binding_CS"/>
</dbReference>
<dbReference type="RefSeq" id="WP_085885224.1">
    <property type="nucleotide sequence ID" value="NZ_FWFR01000004.1"/>
</dbReference>
<dbReference type="InterPro" id="IPR050237">
    <property type="entry name" value="ATP-dep_AMP-bd_enzyme"/>
</dbReference>
<sequence length="517" mass="57061">MEFPTLHDWPGYGDLVRTALARFPERVALVEGDRQLSYRELGQRILAAGSALERLGLRRGEAVAQLSQNSIDAVVLQLAAYARGFRFIPLHPLGAEDDHAYILQDSEARILVFQAGRYSANADYLRSHVEGLSKVLSLSDIFELANDADEESEVVPPNIPEPEHVVTMLYTGGTTGKPKGVVLTNRCMVLNAMLCLSEWEWPADIRFLCATPITHASGCMIVPILLRGGTVYLHAGFDAEKFYEDARRHRITATFLVPTMIYLLLDQASDRTLPDLELVIYGGSAISPSRLDEALRRFGPIFMQIYSQSEAPNFACAMRRGEHVAGDLARLASCGRPLAGITVRLLDEDGVPVRQGEIGEICFRGPSIMQHYWKRPGESSEALKDGWLHTGDLAHQDEAGFIYIVDRRKDMIVSGGFNVYPREIEDVLTAHEAVLAAAVIGIPDPKWGEAVKAIVVRRPGGIVTGQALTDLVKQKKGSVAAPKSVDFVDELPLTPLGKPDKKVLRERYWQGQSRRVG</sequence>
<name>A0A1Y5U2E1_9PROT</name>
<dbReference type="InterPro" id="IPR025110">
    <property type="entry name" value="AMP-bd_C"/>
</dbReference>
<feature type="domain" description="AMP-dependent synthetase/ligase" evidence="1">
    <location>
        <begin position="18"/>
        <end position="373"/>
    </location>
</feature>
<dbReference type="InterPro" id="IPR000873">
    <property type="entry name" value="AMP-dep_synth/lig_dom"/>
</dbReference>
<dbReference type="InterPro" id="IPR042099">
    <property type="entry name" value="ANL_N_sf"/>
</dbReference>
<protein>
    <submittedName>
        <fullName evidence="3">Long-chain-fatty-acid--CoA ligase</fullName>
        <ecNumber evidence="3">6.2.1.3</ecNumber>
    </submittedName>
</protein>
<dbReference type="Pfam" id="PF00501">
    <property type="entry name" value="AMP-binding"/>
    <property type="match status" value="1"/>
</dbReference>